<evidence type="ECO:0000256" key="1">
    <source>
        <dbReference type="SAM" id="MobiDB-lite"/>
    </source>
</evidence>
<dbReference type="Proteomes" id="UP000620124">
    <property type="component" value="Unassembled WGS sequence"/>
</dbReference>
<reference evidence="2" key="1">
    <citation type="submission" date="2020-05" db="EMBL/GenBank/DDBJ databases">
        <title>Mycena genomes resolve the evolution of fungal bioluminescence.</title>
        <authorList>
            <person name="Tsai I.J."/>
        </authorList>
    </citation>
    <scope>NUCLEOTIDE SEQUENCE</scope>
    <source>
        <strain evidence="2">CCC161011</strain>
    </source>
</reference>
<keyword evidence="3" id="KW-1185">Reference proteome</keyword>
<dbReference type="EMBL" id="JACAZI010000013">
    <property type="protein sequence ID" value="KAF7345857.1"/>
    <property type="molecule type" value="Genomic_DNA"/>
</dbReference>
<feature type="region of interest" description="Disordered" evidence="1">
    <location>
        <begin position="25"/>
        <end position="47"/>
    </location>
</feature>
<dbReference type="AlphaFoldDB" id="A0A8H6XRI7"/>
<proteinExistence type="predicted"/>
<name>A0A8H6XRI7_9AGAR</name>
<comment type="caution">
    <text evidence="2">The sequence shown here is derived from an EMBL/GenBank/DDBJ whole genome shotgun (WGS) entry which is preliminary data.</text>
</comment>
<gene>
    <name evidence="2" type="ORF">MVEN_01607500</name>
</gene>
<accession>A0A8H6XRI7</accession>
<evidence type="ECO:0000313" key="2">
    <source>
        <dbReference type="EMBL" id="KAF7345857.1"/>
    </source>
</evidence>
<protein>
    <submittedName>
        <fullName evidence="2">Uncharacterized protein</fullName>
    </submittedName>
</protein>
<sequence>MISDHQDMYGLQFRHVSGVRTIARSTRRPAVARNHPPAELPARPSPSSRTLHLASIQHCHCRSLRTPCLLRHPGDIFESRRACRFARTLRVVPSCSSWESKYGFEGGHWAWLPRRRSALPAYSLLSVRSRSHSSLPSIRLPSLFHLRTLALTPTDEDRYPRGADQREEQTHFARGVCSVLVLVLPQPPWLPVSLTF</sequence>
<evidence type="ECO:0000313" key="3">
    <source>
        <dbReference type="Proteomes" id="UP000620124"/>
    </source>
</evidence>
<organism evidence="2 3">
    <name type="scientific">Mycena venus</name>
    <dbReference type="NCBI Taxonomy" id="2733690"/>
    <lineage>
        <taxon>Eukaryota</taxon>
        <taxon>Fungi</taxon>
        <taxon>Dikarya</taxon>
        <taxon>Basidiomycota</taxon>
        <taxon>Agaricomycotina</taxon>
        <taxon>Agaricomycetes</taxon>
        <taxon>Agaricomycetidae</taxon>
        <taxon>Agaricales</taxon>
        <taxon>Marasmiineae</taxon>
        <taxon>Mycenaceae</taxon>
        <taxon>Mycena</taxon>
    </lineage>
</organism>